<dbReference type="EMBL" id="NUEQ01000024">
    <property type="protein sequence ID" value="PEJ32545.1"/>
    <property type="molecule type" value="Genomic_DNA"/>
</dbReference>
<dbReference type="SUPFAM" id="SSF52091">
    <property type="entry name" value="SpoIIaa-like"/>
    <property type="match status" value="1"/>
</dbReference>
<dbReference type="Proteomes" id="UP000220106">
    <property type="component" value="Unassembled WGS sequence"/>
</dbReference>
<dbReference type="PROSITE" id="PS50801">
    <property type="entry name" value="STAS"/>
    <property type="match status" value="1"/>
</dbReference>
<dbReference type="AlphaFoldDB" id="A0AAX0S3X4"/>
<evidence type="ECO:0000313" key="3">
    <source>
        <dbReference type="Proteomes" id="UP000220106"/>
    </source>
</evidence>
<evidence type="ECO:0000313" key="2">
    <source>
        <dbReference type="EMBL" id="PEJ32545.1"/>
    </source>
</evidence>
<accession>A0AAX0S3X4</accession>
<dbReference type="InterPro" id="IPR051932">
    <property type="entry name" value="Bact_StressResp_Reg"/>
</dbReference>
<protein>
    <recommendedName>
        <fullName evidence="1">STAS domain-containing protein</fullName>
    </recommendedName>
</protein>
<organism evidence="2 3">
    <name type="scientific">Peribacillus butanolivorans</name>
    <dbReference type="NCBI Taxonomy" id="421767"/>
    <lineage>
        <taxon>Bacteria</taxon>
        <taxon>Bacillati</taxon>
        <taxon>Bacillota</taxon>
        <taxon>Bacilli</taxon>
        <taxon>Bacillales</taxon>
        <taxon>Bacillaceae</taxon>
        <taxon>Peribacillus</taxon>
    </lineage>
</organism>
<dbReference type="PANTHER" id="PTHR33745">
    <property type="entry name" value="RSBT ANTAGONIST PROTEIN RSBS-RELATED"/>
    <property type="match status" value="1"/>
</dbReference>
<dbReference type="InterPro" id="IPR036513">
    <property type="entry name" value="STAS_dom_sf"/>
</dbReference>
<evidence type="ECO:0000259" key="1">
    <source>
        <dbReference type="PROSITE" id="PS50801"/>
    </source>
</evidence>
<name>A0AAX0S3X4_9BACI</name>
<proteinExistence type="predicted"/>
<sequence>MEELKLIGEKIEKFKYILAEHIELFEEEESPFNLEVSKEVRAQLIQIHADALIHGKAQAMESMKKKGMEIGKQIVDMGIPLDKQIEEIQLVRNLFWSFIEEEVSNRYYSIEILLKASSIIDAILDQFIHCVSISYVNYYKEIATAANESLQKIKENQEVMEELATPIVQTIFKDVLLVPLIGRMDDWRMESMQSTVLQKCEDLHAEVLILDFSGITFTKENNMFLLLDQLVGALSLMGTETMFVGFTPDVVRQIVQLDFANQLKSFLSFGQALDYIFKQRGLALQPVK</sequence>
<dbReference type="Gene3D" id="3.30.750.24">
    <property type="entry name" value="STAS domain"/>
    <property type="match status" value="1"/>
</dbReference>
<dbReference type="InterPro" id="IPR002645">
    <property type="entry name" value="STAS_dom"/>
</dbReference>
<dbReference type="CDD" id="cd07041">
    <property type="entry name" value="STAS_RsbR_RsbS_like"/>
    <property type="match status" value="1"/>
</dbReference>
<dbReference type="RefSeq" id="WP_098176218.1">
    <property type="nucleotide sequence ID" value="NZ_NUEQ01000024.1"/>
</dbReference>
<reference evidence="2 3" key="1">
    <citation type="submission" date="2017-09" db="EMBL/GenBank/DDBJ databases">
        <title>Large-scale bioinformatics analysis of Bacillus genomes uncovers conserved roles of natural products in bacterial physiology.</title>
        <authorList>
            <consortium name="Agbiome Team Llc"/>
            <person name="Bleich R.M."/>
            <person name="Kirk G.J."/>
            <person name="Santa Maria K.C."/>
            <person name="Allen S.E."/>
            <person name="Farag S."/>
            <person name="Shank E.A."/>
            <person name="Bowers A."/>
        </authorList>
    </citation>
    <scope>NUCLEOTIDE SEQUENCE [LARGE SCALE GENOMIC DNA]</scope>
    <source>
        <strain evidence="2 3">AFS003229</strain>
    </source>
</reference>
<gene>
    <name evidence="2" type="ORF">CN689_13180</name>
</gene>
<feature type="domain" description="STAS" evidence="1">
    <location>
        <begin position="174"/>
        <end position="276"/>
    </location>
</feature>
<comment type="caution">
    <text evidence="2">The sequence shown here is derived from an EMBL/GenBank/DDBJ whole genome shotgun (WGS) entry which is preliminary data.</text>
</comment>